<dbReference type="AlphaFoldDB" id="A0A6A5U4D7"/>
<gene>
    <name evidence="3" type="ORF">CC80DRAFT_591732</name>
</gene>
<evidence type="ECO:0000313" key="3">
    <source>
        <dbReference type="EMBL" id="KAF1958829.1"/>
    </source>
</evidence>
<dbReference type="InterPro" id="IPR011205">
    <property type="entry name" value="UCP015417_vWA"/>
</dbReference>
<dbReference type="OrthoDB" id="1149618at2759"/>
<reference evidence="3" key="1">
    <citation type="journal article" date="2020" name="Stud. Mycol.">
        <title>101 Dothideomycetes genomes: a test case for predicting lifestyles and emergence of pathogens.</title>
        <authorList>
            <person name="Haridas S."/>
            <person name="Albert R."/>
            <person name="Binder M."/>
            <person name="Bloem J."/>
            <person name="Labutti K."/>
            <person name="Salamov A."/>
            <person name="Andreopoulos B."/>
            <person name="Baker S."/>
            <person name="Barry K."/>
            <person name="Bills G."/>
            <person name="Bluhm B."/>
            <person name="Cannon C."/>
            <person name="Castanera R."/>
            <person name="Culley D."/>
            <person name="Daum C."/>
            <person name="Ezra D."/>
            <person name="Gonzalez J."/>
            <person name="Henrissat B."/>
            <person name="Kuo A."/>
            <person name="Liang C."/>
            <person name="Lipzen A."/>
            <person name="Lutzoni F."/>
            <person name="Magnuson J."/>
            <person name="Mondo S."/>
            <person name="Nolan M."/>
            <person name="Ohm R."/>
            <person name="Pangilinan J."/>
            <person name="Park H.-J."/>
            <person name="Ramirez L."/>
            <person name="Alfaro M."/>
            <person name="Sun H."/>
            <person name="Tritt A."/>
            <person name="Yoshinaga Y."/>
            <person name="Zwiers L.-H."/>
            <person name="Turgeon B."/>
            <person name="Goodwin S."/>
            <person name="Spatafora J."/>
            <person name="Crous P."/>
            <person name="Grigoriev I."/>
        </authorList>
    </citation>
    <scope>NUCLEOTIDE SEQUENCE</scope>
    <source>
        <strain evidence="3">CBS 675.92</strain>
    </source>
</reference>
<protein>
    <recommendedName>
        <fullName evidence="2">DUF7788 domain-containing protein</fullName>
    </recommendedName>
</protein>
<proteinExistence type="predicted"/>
<evidence type="ECO:0000313" key="4">
    <source>
        <dbReference type="Proteomes" id="UP000800035"/>
    </source>
</evidence>
<accession>A0A6A5U4D7</accession>
<evidence type="ECO:0000256" key="1">
    <source>
        <dbReference type="SAM" id="MobiDB-lite"/>
    </source>
</evidence>
<name>A0A6A5U4D7_9PLEO</name>
<dbReference type="EMBL" id="ML976986">
    <property type="protein sequence ID" value="KAF1958829.1"/>
    <property type="molecule type" value="Genomic_DNA"/>
</dbReference>
<dbReference type="PANTHER" id="PTHR31373:SF27">
    <property type="entry name" value="TROVE DOMAIN-CONTAINING PROTEIN"/>
    <property type="match status" value="1"/>
</dbReference>
<feature type="region of interest" description="Disordered" evidence="1">
    <location>
        <begin position="1"/>
        <end position="22"/>
    </location>
</feature>
<organism evidence="3 4">
    <name type="scientific">Byssothecium circinans</name>
    <dbReference type="NCBI Taxonomy" id="147558"/>
    <lineage>
        <taxon>Eukaryota</taxon>
        <taxon>Fungi</taxon>
        <taxon>Dikarya</taxon>
        <taxon>Ascomycota</taxon>
        <taxon>Pezizomycotina</taxon>
        <taxon>Dothideomycetes</taxon>
        <taxon>Pleosporomycetidae</taxon>
        <taxon>Pleosporales</taxon>
        <taxon>Massarineae</taxon>
        <taxon>Massarinaceae</taxon>
        <taxon>Byssothecium</taxon>
    </lineage>
</organism>
<evidence type="ECO:0000259" key="2">
    <source>
        <dbReference type="Pfam" id="PF25043"/>
    </source>
</evidence>
<dbReference type="InterPro" id="IPR056690">
    <property type="entry name" value="DUF7788"/>
</dbReference>
<feature type="domain" description="DUF7788" evidence="2">
    <location>
        <begin position="111"/>
        <end position="171"/>
    </location>
</feature>
<dbReference type="PANTHER" id="PTHR31373">
    <property type="entry name" value="OS06G0652100 PROTEIN"/>
    <property type="match status" value="1"/>
</dbReference>
<dbReference type="Proteomes" id="UP000800035">
    <property type="component" value="Unassembled WGS sequence"/>
</dbReference>
<keyword evidence="4" id="KW-1185">Reference proteome</keyword>
<sequence>MSNVPHRQQRSAARLPPNTADFPKGMIGEDQAIYLATRSAFDKSTRQNDSTLIVIDLLSHVHHPHLEATFSGFIHIQPARMLADYRTKWGGGRTKPDIQMAFKIIRHLSREDTQDRIKDNYSAAGYQIPQLVFWNLAADSTSKPVTMRDLNTVLVSGYSQGMLKVFLDGGGF</sequence>
<dbReference type="Pfam" id="PF25043">
    <property type="entry name" value="DUF7788"/>
    <property type="match status" value="1"/>
</dbReference>